<geneLocation type="plasmid" evidence="1 2">
    <name>unnamed</name>
</geneLocation>
<gene>
    <name evidence="1" type="ORF">DVR09_15155</name>
</gene>
<evidence type="ECO:0000313" key="2">
    <source>
        <dbReference type="Proteomes" id="UP000254508"/>
    </source>
</evidence>
<accession>A0A345YIP0</accession>
<dbReference type="EMBL" id="CP031358">
    <property type="protein sequence ID" value="AXK43792.1"/>
    <property type="molecule type" value="Genomic_DNA"/>
</dbReference>
<dbReference type="RefSeq" id="WP_115418105.1">
    <property type="nucleotide sequence ID" value="NZ_CP031358.1"/>
</dbReference>
<keyword evidence="2" id="KW-1185">Reference proteome</keyword>
<organism evidence="1 2">
    <name type="scientific">Erythrobacter aureus</name>
    <dbReference type="NCBI Taxonomy" id="2182384"/>
    <lineage>
        <taxon>Bacteria</taxon>
        <taxon>Pseudomonadati</taxon>
        <taxon>Pseudomonadota</taxon>
        <taxon>Alphaproteobacteria</taxon>
        <taxon>Sphingomonadales</taxon>
        <taxon>Erythrobacteraceae</taxon>
        <taxon>Erythrobacter/Porphyrobacter group</taxon>
        <taxon>Erythrobacter</taxon>
    </lineage>
</organism>
<sequence length="147" mass="16083">MAEPNFLDALRAAQAHLEASATEEKLATIRLHLTGGISYNVLWFTHIPPRGLSVVEALVDTTNGPVRCTIAITSLRSVEAPDQTVIVPTRFKAEASRIANQLADNLGNFASDDMRINLESSLLQTYRPYISEQEWIDSCEAASQLAA</sequence>
<protein>
    <submittedName>
        <fullName evidence="1">Uncharacterized protein</fullName>
    </submittedName>
</protein>
<dbReference type="Proteomes" id="UP000254508">
    <property type="component" value="Plasmid unnamed"/>
</dbReference>
<dbReference type="AlphaFoldDB" id="A0A345YIP0"/>
<reference evidence="1 2" key="1">
    <citation type="submission" date="2018-07" db="EMBL/GenBank/DDBJ databases">
        <title>Genome sequence of Erythrobacter strain YH-07, an antagonistic bacterium isolated from Yellow Sea.</title>
        <authorList>
            <person name="Tang T."/>
            <person name="Liu Q."/>
            <person name="Sun X."/>
        </authorList>
    </citation>
    <scope>NUCLEOTIDE SEQUENCE [LARGE SCALE GENOMIC DNA]</scope>
    <source>
        <strain evidence="1 2">YH-07</strain>
        <plasmid evidence="1 2">unnamed</plasmid>
    </source>
</reference>
<proteinExistence type="predicted"/>
<name>A0A345YIP0_9SPHN</name>
<keyword evidence="1" id="KW-0614">Plasmid</keyword>
<evidence type="ECO:0000313" key="1">
    <source>
        <dbReference type="EMBL" id="AXK43792.1"/>
    </source>
</evidence>
<dbReference type="KEGG" id="err:DVR09_15155"/>